<feature type="region of interest" description="Disordered" evidence="1">
    <location>
        <begin position="134"/>
        <end position="168"/>
    </location>
</feature>
<dbReference type="EMBL" id="GISG01021005">
    <property type="protein sequence ID" value="MBA4618490.1"/>
    <property type="molecule type" value="Transcribed_RNA"/>
</dbReference>
<proteinExistence type="predicted"/>
<evidence type="ECO:0000256" key="1">
    <source>
        <dbReference type="SAM" id="MobiDB-lite"/>
    </source>
</evidence>
<dbReference type="AlphaFoldDB" id="A0A7C8YI40"/>
<accession>A0A7C8YI40</accession>
<sequence length="223" mass="24285">MDIACSFNQSNLIRGVECKRFGTSDFLHSNLGSRISGFGYRNVRPSRLVLRMCLYKNARIIGNFGVASPSKSPSGGVSTGHLRGMQLRKPRIGGFEDDSEILSLVGVAQCQSGDAAVFIDGNGQNVEVWQDIGEESVREEDSSGPSGSGSNGSVGDEKEAEERPNVDELKELLQKARRDLEVARLNSTMFEEKAQKISETAIALKDQAENARSDVNKTLIMIE</sequence>
<organism evidence="2">
    <name type="scientific">Opuntia streptacantha</name>
    <name type="common">Prickly pear cactus</name>
    <name type="synonym">Opuntia cardona</name>
    <dbReference type="NCBI Taxonomy" id="393608"/>
    <lineage>
        <taxon>Eukaryota</taxon>
        <taxon>Viridiplantae</taxon>
        <taxon>Streptophyta</taxon>
        <taxon>Embryophyta</taxon>
        <taxon>Tracheophyta</taxon>
        <taxon>Spermatophyta</taxon>
        <taxon>Magnoliopsida</taxon>
        <taxon>eudicotyledons</taxon>
        <taxon>Gunneridae</taxon>
        <taxon>Pentapetalae</taxon>
        <taxon>Caryophyllales</taxon>
        <taxon>Cactineae</taxon>
        <taxon>Cactaceae</taxon>
        <taxon>Opuntioideae</taxon>
        <taxon>Opuntia</taxon>
    </lineage>
</organism>
<protein>
    <submittedName>
        <fullName evidence="2">Uncharacterized protein</fullName>
    </submittedName>
</protein>
<feature type="compositionally biased region" description="Basic and acidic residues" evidence="1">
    <location>
        <begin position="155"/>
        <end position="168"/>
    </location>
</feature>
<reference evidence="2" key="1">
    <citation type="journal article" date="2013" name="J. Plant Res.">
        <title>Effect of fungi and light on seed germination of three Opuntia species from semiarid lands of central Mexico.</title>
        <authorList>
            <person name="Delgado-Sanchez P."/>
            <person name="Jimenez-Bremont J.F."/>
            <person name="Guerrero-Gonzalez Mde L."/>
            <person name="Flores J."/>
        </authorList>
    </citation>
    <scope>NUCLEOTIDE SEQUENCE</scope>
    <source>
        <tissue evidence="2">Cladode</tissue>
    </source>
</reference>
<evidence type="ECO:0000313" key="2">
    <source>
        <dbReference type="EMBL" id="MBA4618490.1"/>
    </source>
</evidence>
<name>A0A7C8YI40_OPUST</name>
<reference evidence="2" key="2">
    <citation type="submission" date="2020-07" db="EMBL/GenBank/DDBJ databases">
        <authorList>
            <person name="Vera ALvarez R."/>
            <person name="Arias-Moreno D.M."/>
            <person name="Jimenez-Jacinto V."/>
            <person name="Jimenez-Bremont J.F."/>
            <person name="Swaminathan K."/>
            <person name="Moose S.P."/>
            <person name="Guerrero-Gonzalez M.L."/>
            <person name="Marino-Ramirez L."/>
            <person name="Landsman D."/>
            <person name="Rodriguez-Kessler M."/>
            <person name="Delgado-Sanchez P."/>
        </authorList>
    </citation>
    <scope>NUCLEOTIDE SEQUENCE</scope>
    <source>
        <tissue evidence="2">Cladode</tissue>
    </source>
</reference>